<dbReference type="Proteomes" id="UP000887574">
    <property type="component" value="Unplaced"/>
</dbReference>
<dbReference type="WBParaSite" id="jg5353">
    <property type="protein sequence ID" value="jg5353"/>
    <property type="gene ID" value="jg5353"/>
</dbReference>
<protein>
    <submittedName>
        <fullName evidence="3">Uncharacterized protein</fullName>
    </submittedName>
</protein>
<evidence type="ECO:0000313" key="2">
    <source>
        <dbReference type="Proteomes" id="UP000887574"/>
    </source>
</evidence>
<reference evidence="3" key="1">
    <citation type="submission" date="2022-11" db="UniProtKB">
        <authorList>
            <consortium name="WormBaseParasite"/>
        </authorList>
    </citation>
    <scope>IDENTIFICATION</scope>
</reference>
<sequence length="143" mass="16239">MYQFYMFYALLDRLVEVLRRSSELAEKADRERQQEELKLKEKVWKATKVVLQRRHGTGANPSGQYAPAHATDVRQLDDSGTVVLEQENSLQLPANPIALPAAPEQPIVAPDVQNVVFPEITFPDIIFPAVPNTPLTRREMERS</sequence>
<organism evidence="2 3">
    <name type="scientific">Ditylenchus dipsaci</name>
    <dbReference type="NCBI Taxonomy" id="166011"/>
    <lineage>
        <taxon>Eukaryota</taxon>
        <taxon>Metazoa</taxon>
        <taxon>Ecdysozoa</taxon>
        <taxon>Nematoda</taxon>
        <taxon>Chromadorea</taxon>
        <taxon>Rhabditida</taxon>
        <taxon>Tylenchina</taxon>
        <taxon>Tylenchomorpha</taxon>
        <taxon>Sphaerularioidea</taxon>
        <taxon>Anguinidae</taxon>
        <taxon>Anguininae</taxon>
        <taxon>Ditylenchus</taxon>
    </lineage>
</organism>
<feature type="coiled-coil region" evidence="1">
    <location>
        <begin position="11"/>
        <end position="38"/>
    </location>
</feature>
<keyword evidence="2" id="KW-1185">Reference proteome</keyword>
<evidence type="ECO:0000256" key="1">
    <source>
        <dbReference type="SAM" id="Coils"/>
    </source>
</evidence>
<name>A0A915EHC5_9BILA</name>
<accession>A0A915EHC5</accession>
<evidence type="ECO:0000313" key="3">
    <source>
        <dbReference type="WBParaSite" id="jg5353"/>
    </source>
</evidence>
<dbReference type="AlphaFoldDB" id="A0A915EHC5"/>
<proteinExistence type="predicted"/>
<keyword evidence="1" id="KW-0175">Coiled coil</keyword>